<protein>
    <submittedName>
        <fullName evidence="1">Uncharacterized protein</fullName>
    </submittedName>
</protein>
<name>A0ACC7RG30_9VIBR</name>
<evidence type="ECO:0000313" key="2">
    <source>
        <dbReference type="Proteomes" id="UP001354073"/>
    </source>
</evidence>
<accession>A0ACC7RG30</accession>
<proteinExistence type="predicted"/>
<reference evidence="1" key="1">
    <citation type="submission" date="2024-11" db="EMBL/GenBank/DDBJ databases">
        <title>Identification of new Vibrio campbellii strains harboring the pVA1 plasmid isolated from Penaeus vannamei postlarvae affected by outbreaks of acute hepatopancreatic necrosis disease (AHPND) in Mexico.</title>
        <authorList>
            <person name="Gomez-Gil B."/>
            <person name="Enciso-Ibarra J."/>
        </authorList>
    </citation>
    <scope>NUCLEOTIDE SEQUENCE</scope>
    <source>
        <strain evidence="1">M270204</strain>
    </source>
</reference>
<evidence type="ECO:0000313" key="1">
    <source>
        <dbReference type="EMBL" id="MGI1900940.1"/>
    </source>
</evidence>
<sequence>MSSDTISMLALIVAGLSFLVSVYGIMKDNSRLKTVATITYNHSASIDYPPPQMQIVLVNQGKRPITITHFGFSVSRKEHIWQSLVTPKPVVNEDGVAVSFPQGLAQDIGIKLNDGDVYEAVIEHHDFELLYSSAHDYKEAKSFFFMDVLGKRYKVKNSEKLVGALRSDKA</sequence>
<comment type="caution">
    <text evidence="1">The sequence shown here is derived from an EMBL/GenBank/DDBJ whole genome shotgun (WGS) entry which is preliminary data.</text>
</comment>
<gene>
    <name evidence="1" type="ORF">REH74_025775</name>
</gene>
<dbReference type="EMBL" id="JAVHXJ020000268">
    <property type="protein sequence ID" value="MGI1900940.1"/>
    <property type="molecule type" value="Genomic_DNA"/>
</dbReference>
<dbReference type="Proteomes" id="UP001354073">
    <property type="component" value="Unassembled WGS sequence"/>
</dbReference>
<organism evidence="1 2">
    <name type="scientific">Vibrio campbellii</name>
    <dbReference type="NCBI Taxonomy" id="680"/>
    <lineage>
        <taxon>Bacteria</taxon>
        <taxon>Pseudomonadati</taxon>
        <taxon>Pseudomonadota</taxon>
        <taxon>Gammaproteobacteria</taxon>
        <taxon>Vibrionales</taxon>
        <taxon>Vibrionaceae</taxon>
        <taxon>Vibrio</taxon>
    </lineage>
</organism>